<dbReference type="EC" id="1.5.1.3" evidence="3"/>
<dbReference type="GO" id="GO:0046452">
    <property type="term" value="P:dihydrofolate metabolic process"/>
    <property type="evidence" value="ECO:0007669"/>
    <property type="project" value="TreeGrafter"/>
</dbReference>
<dbReference type="InterPro" id="IPR001796">
    <property type="entry name" value="DHFR_dom"/>
</dbReference>
<evidence type="ECO:0000256" key="4">
    <source>
        <dbReference type="ARBA" id="ARBA00022563"/>
    </source>
</evidence>
<evidence type="ECO:0000256" key="3">
    <source>
        <dbReference type="ARBA" id="ARBA00012856"/>
    </source>
</evidence>
<dbReference type="Gene3D" id="3.40.430.10">
    <property type="entry name" value="Dihydrofolate Reductase, subunit A"/>
    <property type="match status" value="1"/>
</dbReference>
<comment type="pathway">
    <text evidence="1">Cofactor biosynthesis; tetrahydrofolate biosynthesis; 5,6,7,8-tetrahydrofolate from 7,8-dihydrofolate: step 1/1.</text>
</comment>
<evidence type="ECO:0000256" key="5">
    <source>
        <dbReference type="ARBA" id="ARBA00022857"/>
    </source>
</evidence>
<keyword evidence="10" id="KW-1185">Reference proteome</keyword>
<evidence type="ECO:0000256" key="7">
    <source>
        <dbReference type="RuleBase" id="RU004474"/>
    </source>
</evidence>
<gene>
    <name evidence="9" type="primary">folA</name>
    <name evidence="9" type="ORF">CCHOA_03195</name>
</gene>
<protein>
    <recommendedName>
        <fullName evidence="3">dihydrofolate reductase</fullName>
        <ecNumber evidence="3">1.5.1.3</ecNumber>
    </recommendedName>
</protein>
<evidence type="ECO:0000256" key="1">
    <source>
        <dbReference type="ARBA" id="ARBA00004903"/>
    </source>
</evidence>
<dbReference type="GO" id="GO:0005829">
    <property type="term" value="C:cytosol"/>
    <property type="evidence" value="ECO:0007669"/>
    <property type="project" value="TreeGrafter"/>
</dbReference>
<keyword evidence="6 9" id="KW-0560">Oxidoreductase</keyword>
<dbReference type="CDD" id="cd00209">
    <property type="entry name" value="DHFR"/>
    <property type="match status" value="1"/>
</dbReference>
<dbReference type="PROSITE" id="PS51330">
    <property type="entry name" value="DHFR_2"/>
    <property type="match status" value="1"/>
</dbReference>
<evidence type="ECO:0000256" key="6">
    <source>
        <dbReference type="ARBA" id="ARBA00023002"/>
    </source>
</evidence>
<dbReference type="PANTHER" id="PTHR48069:SF3">
    <property type="entry name" value="DIHYDROFOLATE REDUCTASE"/>
    <property type="match status" value="1"/>
</dbReference>
<dbReference type="GO" id="GO:0006730">
    <property type="term" value="P:one-carbon metabolic process"/>
    <property type="evidence" value="ECO:0007669"/>
    <property type="project" value="UniProtKB-KW"/>
</dbReference>
<evidence type="ECO:0000313" key="9">
    <source>
        <dbReference type="EMBL" id="AZA13051.1"/>
    </source>
</evidence>
<dbReference type="GO" id="GO:0004146">
    <property type="term" value="F:dihydrofolate reductase activity"/>
    <property type="evidence" value="ECO:0007669"/>
    <property type="project" value="UniProtKB-EC"/>
</dbReference>
<keyword evidence="5" id="KW-0521">NADP</keyword>
<name>A0A3G6J4N5_9CORY</name>
<dbReference type="GO" id="GO:0050661">
    <property type="term" value="F:NADP binding"/>
    <property type="evidence" value="ECO:0007669"/>
    <property type="project" value="InterPro"/>
</dbReference>
<feature type="domain" description="DHFR" evidence="8">
    <location>
        <begin position="19"/>
        <end position="186"/>
    </location>
</feature>
<organism evidence="9 10">
    <name type="scientific">Corynebacterium choanae</name>
    <dbReference type="NCBI Taxonomy" id="1862358"/>
    <lineage>
        <taxon>Bacteria</taxon>
        <taxon>Bacillati</taxon>
        <taxon>Actinomycetota</taxon>
        <taxon>Actinomycetes</taxon>
        <taxon>Mycobacteriales</taxon>
        <taxon>Corynebacteriaceae</taxon>
        <taxon>Corynebacterium</taxon>
    </lineage>
</organism>
<dbReference type="GO" id="GO:0046654">
    <property type="term" value="P:tetrahydrofolate biosynthetic process"/>
    <property type="evidence" value="ECO:0007669"/>
    <property type="project" value="UniProtKB-UniPathway"/>
</dbReference>
<dbReference type="InterPro" id="IPR012259">
    <property type="entry name" value="DHFR"/>
</dbReference>
<dbReference type="AlphaFoldDB" id="A0A3G6J4N5"/>
<dbReference type="Proteomes" id="UP000269019">
    <property type="component" value="Chromosome"/>
</dbReference>
<evidence type="ECO:0000259" key="8">
    <source>
        <dbReference type="PROSITE" id="PS51330"/>
    </source>
</evidence>
<evidence type="ECO:0000313" key="10">
    <source>
        <dbReference type="Proteomes" id="UP000269019"/>
    </source>
</evidence>
<dbReference type="InterPro" id="IPR017925">
    <property type="entry name" value="DHFR_CS"/>
</dbReference>
<comment type="similarity">
    <text evidence="2 7">Belongs to the dihydrofolate reductase family.</text>
</comment>
<keyword evidence="4" id="KW-0554">One-carbon metabolism</keyword>
<dbReference type="PRINTS" id="PR00070">
    <property type="entry name" value="DHFR"/>
</dbReference>
<dbReference type="InterPro" id="IPR024072">
    <property type="entry name" value="DHFR-like_dom_sf"/>
</dbReference>
<accession>A0A3G6J4N5</accession>
<evidence type="ECO:0000256" key="2">
    <source>
        <dbReference type="ARBA" id="ARBA00009539"/>
    </source>
</evidence>
<dbReference type="UniPathway" id="UPA00077">
    <property type="reaction ID" value="UER00158"/>
</dbReference>
<dbReference type="PROSITE" id="PS00075">
    <property type="entry name" value="DHFR_1"/>
    <property type="match status" value="1"/>
</dbReference>
<dbReference type="PANTHER" id="PTHR48069">
    <property type="entry name" value="DIHYDROFOLATE REDUCTASE"/>
    <property type="match status" value="1"/>
</dbReference>
<proteinExistence type="inferred from homology"/>
<dbReference type="SUPFAM" id="SSF53597">
    <property type="entry name" value="Dihydrofolate reductase-like"/>
    <property type="match status" value="1"/>
</dbReference>
<dbReference type="GO" id="GO:0046655">
    <property type="term" value="P:folic acid metabolic process"/>
    <property type="evidence" value="ECO:0007669"/>
    <property type="project" value="TreeGrafter"/>
</dbReference>
<sequence length="188" mass="20181">MTVAAADHIDYATINATPGVHAIWAQSRDGVIGDGTTMPWNVPEDLAHFKHATLGHPVLMGRRTWESLPARFRPLPGRENFVLSTTPAGDWSTGATVTTALPSRDTVWVIGGGQVYAALLAQCTHVLITKIDTELGEVLGTTAVTAPPVPAAAELVAQSPWLSSDTGQLSHDPARSVRYQIMHYQLPR</sequence>
<dbReference type="EMBL" id="CP033896">
    <property type="protein sequence ID" value="AZA13051.1"/>
    <property type="molecule type" value="Genomic_DNA"/>
</dbReference>
<dbReference type="KEGG" id="ccho:CCHOA_03195"/>
<dbReference type="Pfam" id="PF00186">
    <property type="entry name" value="DHFR_1"/>
    <property type="match status" value="1"/>
</dbReference>
<reference evidence="9 10" key="1">
    <citation type="submission" date="2018-11" db="EMBL/GenBank/DDBJ databases">
        <authorList>
            <person name="Kleinhagauer T."/>
            <person name="Glaeser S.P."/>
            <person name="Spergser J."/>
            <person name="Ruckert C."/>
            <person name="Kaempfer P."/>
            <person name="Busse H.-J."/>
        </authorList>
    </citation>
    <scope>NUCLEOTIDE SEQUENCE [LARGE SCALE GENOMIC DNA]</scope>
    <source>
        <strain evidence="9 10">200CH</strain>
    </source>
</reference>